<evidence type="ECO:0000256" key="2">
    <source>
        <dbReference type="ARBA" id="ARBA00007405"/>
    </source>
</evidence>
<keyword evidence="9" id="KW-1015">Disulfide bond</keyword>
<dbReference type="GO" id="GO:0071897">
    <property type="term" value="P:DNA biosynthetic process"/>
    <property type="evidence" value="ECO:0007669"/>
    <property type="project" value="UniProtKB-KW"/>
</dbReference>
<comment type="cofactor">
    <cofactor evidence="1 13">
        <name>adenosylcob(III)alamin</name>
        <dbReference type="ChEBI" id="CHEBI:18408"/>
    </cofactor>
</comment>
<name>A0A915WRN7_9ARCH</name>
<keyword evidence="8" id="KW-0215">Deoxyribonucleotide synthesis</keyword>
<reference evidence="16" key="1">
    <citation type="journal article" date="2022" name="Int. J. Syst. Evol. Microbiol.">
        <title>Nanobdella aerobiophila gen. nov., sp. nov., a thermoacidophilic, obligate ectosymbiotic archaeon, and proposal of Nanobdellaceae fam. nov., Nanobdellales ord. nov. and Nanobdellia class. nov.</title>
        <authorList>
            <person name="Kato S."/>
            <person name="Ogasawara A."/>
            <person name="Itoh T."/>
            <person name="Sakai H.D."/>
            <person name="Shimizu M."/>
            <person name="Yuki M."/>
            <person name="Kaneko M."/>
            <person name="Takashina T."/>
            <person name="Ohkuma M."/>
        </authorList>
    </citation>
    <scope>NUCLEOTIDE SEQUENCE [LARGE SCALE GENOMIC DNA]</scope>
    <source>
        <strain evidence="16">MJ1</strain>
    </source>
</reference>
<gene>
    <name evidence="15" type="ORF">MJ1_0766</name>
</gene>
<evidence type="ECO:0000256" key="9">
    <source>
        <dbReference type="ARBA" id="ARBA00023157"/>
    </source>
</evidence>
<dbReference type="EMBL" id="AP019769">
    <property type="protein sequence ID" value="BBL45903.1"/>
    <property type="molecule type" value="Genomic_DNA"/>
</dbReference>
<evidence type="ECO:0000256" key="11">
    <source>
        <dbReference type="ARBA" id="ARBA00047754"/>
    </source>
</evidence>
<dbReference type="InterPro" id="IPR013344">
    <property type="entry name" value="RNR_NrdJ/NrdZ"/>
</dbReference>
<dbReference type="GO" id="GO:0031419">
    <property type="term" value="F:cobalamin binding"/>
    <property type="evidence" value="ECO:0007669"/>
    <property type="project" value="UniProtKB-KW"/>
</dbReference>
<keyword evidence="4 13" id="KW-0846">Cobalamin</keyword>
<dbReference type="PRINTS" id="PR01183">
    <property type="entry name" value="RIBORDTASEM1"/>
</dbReference>
<dbReference type="InterPro" id="IPR013509">
    <property type="entry name" value="RNR_lsu_N"/>
</dbReference>
<keyword evidence="13" id="KW-0237">DNA synthesis</keyword>
<dbReference type="GO" id="GO:0004748">
    <property type="term" value="F:ribonucleoside-diphosphate reductase activity, thioredoxin disulfide as acceptor"/>
    <property type="evidence" value="ECO:0007669"/>
    <property type="project" value="UniProtKB-EC"/>
</dbReference>
<dbReference type="SUPFAM" id="SSF48168">
    <property type="entry name" value="R1 subunit of ribonucleotide reductase, N-terminal domain"/>
    <property type="match status" value="2"/>
</dbReference>
<evidence type="ECO:0000256" key="5">
    <source>
        <dbReference type="ARBA" id="ARBA00022741"/>
    </source>
</evidence>
<comment type="similarity">
    <text evidence="2 13">Belongs to the ribonucleoside diphosphate reductase class-2 family.</text>
</comment>
<dbReference type="NCBIfam" id="TIGR02504">
    <property type="entry name" value="NrdJ_Z"/>
    <property type="match status" value="1"/>
</dbReference>
<keyword evidence="7 13" id="KW-0560">Oxidoreductase</keyword>
<dbReference type="InterPro" id="IPR050862">
    <property type="entry name" value="RdRp_reductase_class-2"/>
</dbReference>
<comment type="function">
    <text evidence="13">Catalyzes the reduction of ribonucleotides to deoxyribonucleotides. May function to provide a pool of deoxyribonucleotide precursors for DNA repair during oxygen limitation and/or for immediate growth after restoration of oxygen.</text>
</comment>
<evidence type="ECO:0000256" key="8">
    <source>
        <dbReference type="ARBA" id="ARBA00023116"/>
    </source>
</evidence>
<dbReference type="Gene3D" id="3.20.70.20">
    <property type="match status" value="1"/>
</dbReference>
<dbReference type="GeneID" id="74568704"/>
<evidence type="ECO:0000256" key="13">
    <source>
        <dbReference type="RuleBase" id="RU364064"/>
    </source>
</evidence>
<dbReference type="GO" id="GO:0009263">
    <property type="term" value="P:deoxyribonucleotide biosynthetic process"/>
    <property type="evidence" value="ECO:0007669"/>
    <property type="project" value="UniProtKB-KW"/>
</dbReference>
<evidence type="ECO:0000256" key="10">
    <source>
        <dbReference type="ARBA" id="ARBA00023285"/>
    </source>
</evidence>
<dbReference type="RefSeq" id="WP_258393209.1">
    <property type="nucleotide sequence ID" value="NZ_AP019769.1"/>
</dbReference>
<dbReference type="PANTHER" id="PTHR43371">
    <property type="entry name" value="VITAMIN B12-DEPENDENT RIBONUCLEOTIDE REDUCTASE"/>
    <property type="match status" value="1"/>
</dbReference>
<dbReference type="Proteomes" id="UP001055553">
    <property type="component" value="Chromosome"/>
</dbReference>
<organism evidence="15 16">
    <name type="scientific">Nanobdella aerobiophila</name>
    <dbReference type="NCBI Taxonomy" id="2586965"/>
    <lineage>
        <taxon>Archaea</taxon>
        <taxon>Nanobdellota</taxon>
        <taxon>Nanobdellia</taxon>
        <taxon>Nanobdellales</taxon>
        <taxon>Nanobdellaceae</taxon>
        <taxon>Nanobdella</taxon>
    </lineage>
</organism>
<keyword evidence="10 13" id="KW-0170">Cobalt</keyword>
<dbReference type="SUPFAM" id="SSF51998">
    <property type="entry name" value="PFL-like glycyl radical enzymes"/>
    <property type="match status" value="1"/>
</dbReference>
<accession>A0A915WRN7</accession>
<keyword evidence="5 12" id="KW-0547">Nucleotide-binding</keyword>
<evidence type="ECO:0000313" key="16">
    <source>
        <dbReference type="Proteomes" id="UP001055553"/>
    </source>
</evidence>
<dbReference type="InterPro" id="IPR000788">
    <property type="entry name" value="RNR_lg_C"/>
</dbReference>
<dbReference type="NCBIfam" id="TIGR02506">
    <property type="entry name" value="NrdE_NrdA"/>
    <property type="match status" value="1"/>
</dbReference>
<evidence type="ECO:0000256" key="1">
    <source>
        <dbReference type="ARBA" id="ARBA00001922"/>
    </source>
</evidence>
<feature type="domain" description="ATP-cone" evidence="14">
    <location>
        <begin position="16"/>
        <end position="109"/>
    </location>
</feature>
<dbReference type="PROSITE" id="PS00089">
    <property type="entry name" value="RIBORED_LARGE"/>
    <property type="match status" value="1"/>
</dbReference>
<protein>
    <recommendedName>
        <fullName evidence="13">Vitamin B12-dependent ribonucleotide reductase</fullName>
        <ecNumber evidence="13">1.17.4.1</ecNumber>
    </recommendedName>
</protein>
<evidence type="ECO:0000256" key="6">
    <source>
        <dbReference type="ARBA" id="ARBA00022840"/>
    </source>
</evidence>
<keyword evidence="6 12" id="KW-0067">ATP-binding</keyword>
<dbReference type="FunFam" id="3.20.70.20:FF:000022">
    <property type="entry name" value="Vitamin B12-dependent ribonucleotide reductase"/>
    <property type="match status" value="1"/>
</dbReference>
<comment type="catalytic activity">
    <reaction evidence="11 13">
        <text>a 2'-deoxyribonucleoside 5'-diphosphate + [thioredoxin]-disulfide + H2O = a ribonucleoside 5'-diphosphate + [thioredoxin]-dithiol</text>
        <dbReference type="Rhea" id="RHEA:23252"/>
        <dbReference type="Rhea" id="RHEA-COMP:10698"/>
        <dbReference type="Rhea" id="RHEA-COMP:10700"/>
        <dbReference type="ChEBI" id="CHEBI:15377"/>
        <dbReference type="ChEBI" id="CHEBI:29950"/>
        <dbReference type="ChEBI" id="CHEBI:50058"/>
        <dbReference type="ChEBI" id="CHEBI:57930"/>
        <dbReference type="ChEBI" id="CHEBI:73316"/>
        <dbReference type="EC" id="1.17.4.1"/>
    </reaction>
</comment>
<keyword evidence="3" id="KW-0021">Allosteric enzyme</keyword>
<dbReference type="CDD" id="cd02888">
    <property type="entry name" value="RNR_II_dimer"/>
    <property type="match status" value="1"/>
</dbReference>
<dbReference type="KEGG" id="naer:MJ1_0766"/>
<evidence type="ECO:0000256" key="4">
    <source>
        <dbReference type="ARBA" id="ARBA00022628"/>
    </source>
</evidence>
<keyword evidence="16" id="KW-1185">Reference proteome</keyword>
<dbReference type="Pfam" id="PF03477">
    <property type="entry name" value="ATP-cone"/>
    <property type="match status" value="1"/>
</dbReference>
<dbReference type="InterPro" id="IPR008926">
    <property type="entry name" value="RNR_R1-su_N"/>
</dbReference>
<dbReference type="PROSITE" id="PS51161">
    <property type="entry name" value="ATP_CONE"/>
    <property type="match status" value="1"/>
</dbReference>
<dbReference type="InterPro" id="IPR013346">
    <property type="entry name" value="NrdE_NrdA_C"/>
</dbReference>
<dbReference type="GO" id="GO:0005524">
    <property type="term" value="F:ATP binding"/>
    <property type="evidence" value="ECO:0007669"/>
    <property type="project" value="UniProtKB-UniRule"/>
</dbReference>
<sequence>MENNFSQKNFSNISVKKIRKRDGRIDEFDPKRIYNAIEKAMRATKRYDKETLDKILDYILNIIENKYDGNSIPSVEEIQDIVELTLVKFDLYEVAKAYITYRKEKENIRKEKINLLGSFYEEEVAKKYSLNSIRLMVNRYLLKDEKLQILEGPKQMFERVAALIVIPDILYDERIYDKSGKQDIKPKEELNLEEGEIGLKKQGNSYKLKWNKYHLERMKYLYDYLNERGHMKISWSEFIKRLNNGDFDQYYENYLKYFDLMASKKFMPNSPTLFNAGARLGQLSACFVLDIDDDMASIMKSATDAAMIFKSGGGIGINYSKLRPEGDVVGSTGGIASGPISFMKIIDTVTDVVKQGGKRRGANMGIIESWHPDIMKFVHAKEKEGVLENFNISVMFDSNFWNYLAENKPYPLLNPRLLRKHNIKFPDEQGFDIDKVDKEVIVNYIDPKQLLSEISYVAWEKADPGCLFMDNINKRNMQYKYRGPIRATNPCGEQPLYPYESCNLGSINLYAMIEFKDGKAEFNWDKYIETIRWSYRFLDNVIDMNKYPLKEIEESSKAVRRVGLGYMGLADALFALKIPYSSEEGYRLLMKITEYLTYYSMEESIYRAKERGVFPKYNETSYKDGEMPVDGYYHKELWNLDWEKIRNEILENGIRNVEVTSIAPTGSISMLVETSSGIEPAYSLVYEKRVTAGNYFYVDIEFERQLKEKGLYKEEILKQISDNGGSLYNIDSIPDDLKAIFITALDLPWWDHIRAQAVAQIWITTSISKTINMPSWATSEDIYLAYLFAYKVGCKGITIYRDGSKSVQVYYAPAEATKSRFKDYFRLIREGKIENKTISILKSFKIDLPKWYTEMNIGDIKINLEIRKLELNNNNNFNDNISTDNCPVCKSVRLKHEGGCITCLDCGWSECILA</sequence>
<proteinExistence type="inferred from homology"/>
<dbReference type="Pfam" id="PF00317">
    <property type="entry name" value="Ribonuc_red_lgN"/>
    <property type="match status" value="1"/>
</dbReference>
<evidence type="ECO:0000313" key="15">
    <source>
        <dbReference type="EMBL" id="BBL45903.1"/>
    </source>
</evidence>
<dbReference type="InterPro" id="IPR005144">
    <property type="entry name" value="ATP-cone_dom"/>
</dbReference>
<evidence type="ECO:0000259" key="14">
    <source>
        <dbReference type="PROSITE" id="PS51161"/>
    </source>
</evidence>
<dbReference type="EC" id="1.17.4.1" evidence="13"/>
<dbReference type="PANTHER" id="PTHR43371:SF1">
    <property type="entry name" value="RIBONUCLEOSIDE-DIPHOSPHATE REDUCTASE"/>
    <property type="match status" value="1"/>
</dbReference>
<evidence type="ECO:0000256" key="3">
    <source>
        <dbReference type="ARBA" id="ARBA00022533"/>
    </source>
</evidence>
<dbReference type="AlphaFoldDB" id="A0A915WRN7"/>
<dbReference type="Pfam" id="PF02867">
    <property type="entry name" value="Ribonuc_red_lgC"/>
    <property type="match status" value="1"/>
</dbReference>
<evidence type="ECO:0000256" key="12">
    <source>
        <dbReference type="PROSITE-ProRule" id="PRU00492"/>
    </source>
</evidence>
<evidence type="ECO:0000256" key="7">
    <source>
        <dbReference type="ARBA" id="ARBA00023002"/>
    </source>
</evidence>